<gene>
    <name evidence="1" type="ORF">D2A34_23345</name>
</gene>
<proteinExistence type="predicted"/>
<reference evidence="1 2" key="1">
    <citation type="submission" date="2018-08" db="EMBL/GenBank/DDBJ databases">
        <title>Genome of Clostridium chromiireducens C1, DSM12136.</title>
        <authorList>
            <person name="Xing M."/>
            <person name="Wei Y."/>
            <person name="Ang E.L."/>
            <person name="Zhao H."/>
            <person name="Zhang Y."/>
        </authorList>
    </citation>
    <scope>NUCLEOTIDE SEQUENCE [LARGE SCALE GENOMIC DNA]</scope>
    <source>
        <strain evidence="1 2">C1</strain>
    </source>
</reference>
<dbReference type="EMBL" id="QXDJ01000007">
    <property type="protein sequence ID" value="RII32603.1"/>
    <property type="molecule type" value="Genomic_DNA"/>
</dbReference>
<organism evidence="1 2">
    <name type="scientific">Clostridium chromiireducens</name>
    <dbReference type="NCBI Taxonomy" id="225345"/>
    <lineage>
        <taxon>Bacteria</taxon>
        <taxon>Bacillati</taxon>
        <taxon>Bacillota</taxon>
        <taxon>Clostridia</taxon>
        <taxon>Eubacteriales</taxon>
        <taxon>Clostridiaceae</taxon>
        <taxon>Clostridium</taxon>
    </lineage>
</organism>
<comment type="caution">
    <text evidence="1">The sequence shown here is derived from an EMBL/GenBank/DDBJ whole genome shotgun (WGS) entry which is preliminary data.</text>
</comment>
<name>A0A399IHX5_9CLOT</name>
<dbReference type="AlphaFoldDB" id="A0A399IHX5"/>
<evidence type="ECO:0008006" key="3">
    <source>
        <dbReference type="Google" id="ProtNLM"/>
    </source>
</evidence>
<protein>
    <recommendedName>
        <fullName evidence="3">Spo0E like sporulation regulatory protein</fullName>
    </recommendedName>
</protein>
<dbReference type="RefSeq" id="WP_119368080.1">
    <property type="nucleotide sequence ID" value="NZ_QXDJ01000007.1"/>
</dbReference>
<evidence type="ECO:0000313" key="2">
    <source>
        <dbReference type="Proteomes" id="UP000265930"/>
    </source>
</evidence>
<evidence type="ECO:0000313" key="1">
    <source>
        <dbReference type="EMBL" id="RII32603.1"/>
    </source>
</evidence>
<sequence length="60" mass="7095">MNGTEEIHVLKEEVEKLRDKLNKDVTINFKYMSKDKYKNLLAISEKLDYAIVNYIKSSSR</sequence>
<accession>A0A399IHX5</accession>
<dbReference type="Proteomes" id="UP000265930">
    <property type="component" value="Unassembled WGS sequence"/>
</dbReference>